<keyword evidence="2" id="KW-0805">Transcription regulation</keyword>
<evidence type="ECO:0000256" key="1">
    <source>
        <dbReference type="ARBA" id="ARBA00022491"/>
    </source>
</evidence>
<keyword evidence="4" id="KW-0804">Transcription</keyword>
<dbReference type="InterPro" id="IPR009057">
    <property type="entry name" value="Homeodomain-like_sf"/>
</dbReference>
<dbReference type="InterPro" id="IPR036271">
    <property type="entry name" value="Tet_transcr_reg_TetR-rel_C_sf"/>
</dbReference>
<dbReference type="EMBL" id="CP088295">
    <property type="protein sequence ID" value="UUY05804.1"/>
    <property type="molecule type" value="Genomic_DNA"/>
</dbReference>
<protein>
    <submittedName>
        <fullName evidence="7">TetR/AcrR family transcriptional regulator</fullName>
    </submittedName>
</protein>
<dbReference type="Proteomes" id="UP001058860">
    <property type="component" value="Chromosome"/>
</dbReference>
<dbReference type="PANTHER" id="PTHR47506:SF6">
    <property type="entry name" value="HTH-TYPE TRANSCRIPTIONAL REPRESSOR NEMR"/>
    <property type="match status" value="1"/>
</dbReference>
<dbReference type="PANTHER" id="PTHR47506">
    <property type="entry name" value="TRANSCRIPTIONAL REGULATORY PROTEIN"/>
    <property type="match status" value="1"/>
</dbReference>
<keyword evidence="3 5" id="KW-0238">DNA-binding</keyword>
<feature type="domain" description="HTH tetR-type" evidence="6">
    <location>
        <begin position="16"/>
        <end position="76"/>
    </location>
</feature>
<evidence type="ECO:0000256" key="5">
    <source>
        <dbReference type="PROSITE-ProRule" id="PRU00335"/>
    </source>
</evidence>
<keyword evidence="8" id="KW-1185">Reference proteome</keyword>
<gene>
    <name evidence="7" type="ORF">LRS13_09875</name>
</gene>
<dbReference type="SUPFAM" id="SSF46689">
    <property type="entry name" value="Homeodomain-like"/>
    <property type="match status" value="1"/>
</dbReference>
<keyword evidence="1" id="KW-0678">Repressor</keyword>
<evidence type="ECO:0000256" key="3">
    <source>
        <dbReference type="ARBA" id="ARBA00023125"/>
    </source>
</evidence>
<evidence type="ECO:0000313" key="7">
    <source>
        <dbReference type="EMBL" id="UUY05804.1"/>
    </source>
</evidence>
<sequence length="206" mass="22954">MEAQSKPSPPAKDLPGEKAERIIEAMRQSVARRGVAGSTFDHVAREAGVSRGLLHYYFGTKERLLVEVVRREADLRFDALDRQLAEATDADAFLRLLQTSVDEMLRTDPTYVTLTFELFTLANRNEEVAEGFRDLMQRTRKHLADSLRAKEQEGVLHLTVDPESVADVLFSVGDGLTMRVLAEPDRDFGPAISAAIRSLRGLLDDA</sequence>
<dbReference type="PRINTS" id="PR00455">
    <property type="entry name" value="HTHTETR"/>
</dbReference>
<dbReference type="InterPro" id="IPR001647">
    <property type="entry name" value="HTH_TetR"/>
</dbReference>
<organism evidence="7 8">
    <name type="scientific">Svornostia abyssi</name>
    <dbReference type="NCBI Taxonomy" id="2898438"/>
    <lineage>
        <taxon>Bacteria</taxon>
        <taxon>Bacillati</taxon>
        <taxon>Actinomycetota</taxon>
        <taxon>Thermoleophilia</taxon>
        <taxon>Solirubrobacterales</taxon>
        <taxon>Baekduiaceae</taxon>
        <taxon>Svornostia</taxon>
    </lineage>
</organism>
<dbReference type="PROSITE" id="PS50977">
    <property type="entry name" value="HTH_TETR_2"/>
    <property type="match status" value="1"/>
</dbReference>
<dbReference type="Gene3D" id="1.10.357.10">
    <property type="entry name" value="Tetracycline Repressor, domain 2"/>
    <property type="match status" value="1"/>
</dbReference>
<proteinExistence type="predicted"/>
<name>A0ABY5PM97_9ACTN</name>
<dbReference type="RefSeq" id="WP_353866245.1">
    <property type="nucleotide sequence ID" value="NZ_CP088295.1"/>
</dbReference>
<evidence type="ECO:0000256" key="4">
    <source>
        <dbReference type="ARBA" id="ARBA00023163"/>
    </source>
</evidence>
<dbReference type="InterPro" id="IPR039538">
    <property type="entry name" value="BetI_C"/>
</dbReference>
<evidence type="ECO:0000259" key="6">
    <source>
        <dbReference type="PROSITE" id="PS50977"/>
    </source>
</evidence>
<reference evidence="8" key="1">
    <citation type="submission" date="2021-11" db="EMBL/GenBank/DDBJ databases">
        <title>Cultivation dependent microbiological survey of springs from the worlds oldest radium mine currently devoted to the extraction of radon-saturated water.</title>
        <authorList>
            <person name="Kapinusova G."/>
            <person name="Smrhova T."/>
            <person name="Strejcek M."/>
            <person name="Suman J."/>
            <person name="Jani K."/>
            <person name="Pajer P."/>
            <person name="Uhlik O."/>
        </authorList>
    </citation>
    <scope>NUCLEOTIDE SEQUENCE [LARGE SCALE GENOMIC DNA]</scope>
    <source>
        <strain evidence="8">J379</strain>
    </source>
</reference>
<evidence type="ECO:0000313" key="8">
    <source>
        <dbReference type="Proteomes" id="UP001058860"/>
    </source>
</evidence>
<feature type="DNA-binding region" description="H-T-H motif" evidence="5">
    <location>
        <begin position="39"/>
        <end position="58"/>
    </location>
</feature>
<dbReference type="Pfam" id="PF13977">
    <property type="entry name" value="TetR_C_6"/>
    <property type="match status" value="1"/>
</dbReference>
<accession>A0ABY5PM97</accession>
<evidence type="ECO:0000256" key="2">
    <source>
        <dbReference type="ARBA" id="ARBA00023015"/>
    </source>
</evidence>
<dbReference type="Pfam" id="PF00440">
    <property type="entry name" value="TetR_N"/>
    <property type="match status" value="1"/>
</dbReference>
<dbReference type="SUPFAM" id="SSF48498">
    <property type="entry name" value="Tetracyclin repressor-like, C-terminal domain"/>
    <property type="match status" value="1"/>
</dbReference>